<dbReference type="PRINTS" id="PR00778">
    <property type="entry name" value="HTHARSR"/>
</dbReference>
<dbReference type="InterPro" id="IPR036388">
    <property type="entry name" value="WH-like_DNA-bd_sf"/>
</dbReference>
<evidence type="ECO:0000256" key="2">
    <source>
        <dbReference type="ARBA" id="ARBA00023125"/>
    </source>
</evidence>
<keyword evidence="2" id="KW-0238">DNA-binding</keyword>
<evidence type="ECO:0000256" key="3">
    <source>
        <dbReference type="ARBA" id="ARBA00023163"/>
    </source>
</evidence>
<dbReference type="PANTHER" id="PTHR43132:SF6">
    <property type="entry name" value="HTH-TYPE TRANSCRIPTIONAL REPRESSOR CZRA"/>
    <property type="match status" value="1"/>
</dbReference>
<dbReference type="SUPFAM" id="SSF46785">
    <property type="entry name" value="Winged helix' DNA-binding domain"/>
    <property type="match status" value="1"/>
</dbReference>
<accession>A0A1V8RJC2</accession>
<dbReference type="NCBIfam" id="NF033788">
    <property type="entry name" value="HTH_metalloreg"/>
    <property type="match status" value="1"/>
</dbReference>
<dbReference type="PROSITE" id="PS50987">
    <property type="entry name" value="HTH_ARSR_2"/>
    <property type="match status" value="1"/>
</dbReference>
<evidence type="ECO:0000259" key="4">
    <source>
        <dbReference type="PROSITE" id="PS50987"/>
    </source>
</evidence>
<dbReference type="InterPro" id="IPR011991">
    <property type="entry name" value="ArsR-like_HTH"/>
</dbReference>
<name>A0A1V8RJC2_9HYPH</name>
<dbReference type="AlphaFoldDB" id="A0A1V8RJC2"/>
<dbReference type="Proteomes" id="UP000191905">
    <property type="component" value="Unassembled WGS sequence"/>
</dbReference>
<dbReference type="EMBL" id="MDET01000060">
    <property type="protein sequence ID" value="OQM73307.1"/>
    <property type="molecule type" value="Genomic_DNA"/>
</dbReference>
<dbReference type="CDD" id="cd00090">
    <property type="entry name" value="HTH_ARSR"/>
    <property type="match status" value="1"/>
</dbReference>
<evidence type="ECO:0000256" key="1">
    <source>
        <dbReference type="ARBA" id="ARBA00023015"/>
    </source>
</evidence>
<evidence type="ECO:0000313" key="6">
    <source>
        <dbReference type="Proteomes" id="UP000191905"/>
    </source>
</evidence>
<evidence type="ECO:0000313" key="5">
    <source>
        <dbReference type="EMBL" id="OQM73307.1"/>
    </source>
</evidence>
<dbReference type="Gene3D" id="1.10.10.10">
    <property type="entry name" value="Winged helix-like DNA-binding domain superfamily/Winged helix DNA-binding domain"/>
    <property type="match status" value="1"/>
</dbReference>
<dbReference type="PANTHER" id="PTHR43132">
    <property type="entry name" value="ARSENICAL RESISTANCE OPERON REPRESSOR ARSR-RELATED"/>
    <property type="match status" value="1"/>
</dbReference>
<keyword evidence="3" id="KW-0804">Transcription</keyword>
<dbReference type="InterPro" id="IPR051011">
    <property type="entry name" value="Metal_resp_trans_reg"/>
</dbReference>
<dbReference type="STRING" id="1873176.BFN67_10005"/>
<organism evidence="5 6">
    <name type="scientific">Manganibacter manganicus</name>
    <dbReference type="NCBI Taxonomy" id="1873176"/>
    <lineage>
        <taxon>Bacteria</taxon>
        <taxon>Pseudomonadati</taxon>
        <taxon>Pseudomonadota</taxon>
        <taxon>Alphaproteobacteria</taxon>
        <taxon>Hyphomicrobiales</taxon>
        <taxon>Phyllobacteriaceae</taxon>
        <taxon>Manganibacter</taxon>
    </lineage>
</organism>
<proteinExistence type="predicted"/>
<dbReference type="Pfam" id="PF01022">
    <property type="entry name" value="HTH_5"/>
    <property type="match status" value="1"/>
</dbReference>
<dbReference type="InterPro" id="IPR001845">
    <property type="entry name" value="HTH_ArsR_DNA-bd_dom"/>
</dbReference>
<sequence>MNKAGSPSTQELNFLSETFRLLGDPSRLRILLHCENGPKSVTDISETLDLSQSLVSHHLRLLRGARLVTRVRHSKQMFYEISDQHVGDVLLDMLSHVREDRESVAEQHVVDAQS</sequence>
<feature type="domain" description="HTH arsR-type" evidence="4">
    <location>
        <begin position="7"/>
        <end position="101"/>
    </location>
</feature>
<dbReference type="GO" id="GO:0003700">
    <property type="term" value="F:DNA-binding transcription factor activity"/>
    <property type="evidence" value="ECO:0007669"/>
    <property type="project" value="InterPro"/>
</dbReference>
<gene>
    <name evidence="5" type="ORF">BFN67_10005</name>
</gene>
<keyword evidence="6" id="KW-1185">Reference proteome</keyword>
<dbReference type="SMART" id="SM00418">
    <property type="entry name" value="HTH_ARSR"/>
    <property type="match status" value="1"/>
</dbReference>
<reference evidence="5 6" key="1">
    <citation type="journal article" date="2016" name="Int. J. Syst. Evol. Microbiol.">
        <title>Pseudaminobacter manganicus sp. nov., isolated from sludge of a manganese mine.</title>
        <authorList>
            <person name="Li J."/>
            <person name="Huang J."/>
            <person name="Liao S."/>
            <person name="Wang G."/>
        </authorList>
    </citation>
    <scope>NUCLEOTIDE SEQUENCE [LARGE SCALE GENOMIC DNA]</scope>
    <source>
        <strain evidence="5 6">JH-7</strain>
    </source>
</reference>
<protein>
    <submittedName>
        <fullName evidence="5">Transcriptional regulator</fullName>
    </submittedName>
</protein>
<dbReference type="GO" id="GO:0003677">
    <property type="term" value="F:DNA binding"/>
    <property type="evidence" value="ECO:0007669"/>
    <property type="project" value="UniProtKB-KW"/>
</dbReference>
<comment type="caution">
    <text evidence="5">The sequence shown here is derived from an EMBL/GenBank/DDBJ whole genome shotgun (WGS) entry which is preliminary data.</text>
</comment>
<keyword evidence="1" id="KW-0805">Transcription regulation</keyword>
<dbReference type="InterPro" id="IPR036390">
    <property type="entry name" value="WH_DNA-bd_sf"/>
</dbReference>
<dbReference type="RefSeq" id="WP_080921922.1">
    <property type="nucleotide sequence ID" value="NZ_MDET01000060.1"/>
</dbReference>